<comment type="caution">
    <text evidence="3">The sequence shown here is derived from an EMBL/GenBank/DDBJ whole genome shotgun (WGS) entry which is preliminary data.</text>
</comment>
<dbReference type="Pfam" id="PF01702">
    <property type="entry name" value="TGT"/>
    <property type="match status" value="1"/>
</dbReference>
<evidence type="ECO:0000313" key="4">
    <source>
        <dbReference type="Proteomes" id="UP000789396"/>
    </source>
</evidence>
<dbReference type="InterPro" id="IPR036511">
    <property type="entry name" value="TGT-like_sf"/>
</dbReference>
<gene>
    <name evidence="3" type="ORF">RFULGI_LOCUS18380</name>
</gene>
<feature type="non-terminal residue" evidence="3">
    <location>
        <position position="70"/>
    </location>
</feature>
<evidence type="ECO:0000259" key="2">
    <source>
        <dbReference type="Pfam" id="PF01702"/>
    </source>
</evidence>
<dbReference type="GO" id="GO:0006400">
    <property type="term" value="P:tRNA modification"/>
    <property type="evidence" value="ECO:0007669"/>
    <property type="project" value="InterPro"/>
</dbReference>
<dbReference type="NCBIfam" id="TIGR00449">
    <property type="entry name" value="tgt_general"/>
    <property type="match status" value="1"/>
</dbReference>
<evidence type="ECO:0000313" key="3">
    <source>
        <dbReference type="EMBL" id="CAG8807364.1"/>
    </source>
</evidence>
<dbReference type="Proteomes" id="UP000789396">
    <property type="component" value="Unassembled WGS sequence"/>
</dbReference>
<dbReference type="GO" id="GO:0005829">
    <property type="term" value="C:cytosol"/>
    <property type="evidence" value="ECO:0007669"/>
    <property type="project" value="TreeGrafter"/>
</dbReference>
<keyword evidence="1" id="KW-0862">Zinc</keyword>
<evidence type="ECO:0000256" key="1">
    <source>
        <dbReference type="ARBA" id="ARBA00022833"/>
    </source>
</evidence>
<dbReference type="SUPFAM" id="SSF51713">
    <property type="entry name" value="tRNA-guanine transglycosylase"/>
    <property type="match status" value="1"/>
</dbReference>
<reference evidence="3" key="1">
    <citation type="submission" date="2021-06" db="EMBL/GenBank/DDBJ databases">
        <authorList>
            <person name="Kallberg Y."/>
            <person name="Tangrot J."/>
            <person name="Rosling A."/>
        </authorList>
    </citation>
    <scope>NUCLEOTIDE SEQUENCE</scope>
    <source>
        <strain evidence="3">IN212</strain>
    </source>
</reference>
<dbReference type="PANTHER" id="PTHR43530:SF1">
    <property type="entry name" value="QUEUINE TRNA-RIBOSYLTRANSFERASE CATALYTIC SUBUNIT 1"/>
    <property type="match status" value="1"/>
</dbReference>
<dbReference type="GO" id="GO:0008479">
    <property type="term" value="F:tRNA-guanosine(34) queuine transglycosylase activity"/>
    <property type="evidence" value="ECO:0007669"/>
    <property type="project" value="TreeGrafter"/>
</dbReference>
<proteinExistence type="predicted"/>
<dbReference type="PANTHER" id="PTHR43530">
    <property type="entry name" value="QUEUINE TRNA-RIBOSYLTRANSFERASE CATALYTIC SUBUNIT 1"/>
    <property type="match status" value="1"/>
</dbReference>
<dbReference type="AlphaFoldDB" id="A0A9N9K3V8"/>
<dbReference type="Gene3D" id="3.20.20.105">
    <property type="entry name" value="Queuine tRNA-ribosyltransferase-like"/>
    <property type="match status" value="1"/>
</dbReference>
<organism evidence="3 4">
    <name type="scientific">Racocetra fulgida</name>
    <dbReference type="NCBI Taxonomy" id="60492"/>
    <lineage>
        <taxon>Eukaryota</taxon>
        <taxon>Fungi</taxon>
        <taxon>Fungi incertae sedis</taxon>
        <taxon>Mucoromycota</taxon>
        <taxon>Glomeromycotina</taxon>
        <taxon>Glomeromycetes</taxon>
        <taxon>Diversisporales</taxon>
        <taxon>Gigasporaceae</taxon>
        <taxon>Racocetra</taxon>
    </lineage>
</organism>
<feature type="domain" description="tRNA-guanine(15) transglycosylase-like" evidence="2">
    <location>
        <begin position="1"/>
        <end position="70"/>
    </location>
</feature>
<sequence>RAGKLRLPHGPVDTPVFMPVGTQGTLKGITPKQLEDLGCQIMLNNTYHLGLRPGQELLEQIGGSHNFQNW</sequence>
<feature type="non-terminal residue" evidence="3">
    <location>
        <position position="1"/>
    </location>
</feature>
<dbReference type="OrthoDB" id="10249838at2759"/>
<protein>
    <submittedName>
        <fullName evidence="3">7469_t:CDS:1</fullName>
    </submittedName>
</protein>
<name>A0A9N9K3V8_9GLOM</name>
<keyword evidence="4" id="KW-1185">Reference proteome</keyword>
<accession>A0A9N9K3V8</accession>
<dbReference type="EMBL" id="CAJVPZ010079971">
    <property type="protein sequence ID" value="CAG8807364.1"/>
    <property type="molecule type" value="Genomic_DNA"/>
</dbReference>
<dbReference type="InterPro" id="IPR002616">
    <property type="entry name" value="tRNA_ribo_trans-like"/>
</dbReference>